<dbReference type="PANTHER" id="PTHR13952">
    <property type="entry name" value="U1 SMALL NUCLEAR RIBONUCLEOPROTEIN 70 KD"/>
    <property type="match status" value="1"/>
</dbReference>
<feature type="compositionally biased region" description="Gly residues" evidence="6">
    <location>
        <begin position="264"/>
        <end position="273"/>
    </location>
</feature>
<evidence type="ECO:0000256" key="3">
    <source>
        <dbReference type="ARBA" id="ARBA00023242"/>
    </source>
</evidence>
<feature type="region of interest" description="Disordered" evidence="6">
    <location>
        <begin position="232"/>
        <end position="294"/>
    </location>
</feature>
<dbReference type="GO" id="GO:0071011">
    <property type="term" value="C:precatalytic spliceosome"/>
    <property type="evidence" value="ECO:0007669"/>
    <property type="project" value="TreeGrafter"/>
</dbReference>
<keyword evidence="3" id="KW-0539">Nucleus</keyword>
<dbReference type="Proteomes" id="UP001202479">
    <property type="component" value="Unassembled WGS sequence"/>
</dbReference>
<dbReference type="Pfam" id="PF12220">
    <property type="entry name" value="U1snRNP70_N"/>
    <property type="match status" value="1"/>
</dbReference>
<evidence type="ECO:0000313" key="9">
    <source>
        <dbReference type="Proteomes" id="UP001202479"/>
    </source>
</evidence>
<dbReference type="PROSITE" id="PS50102">
    <property type="entry name" value="RRM"/>
    <property type="match status" value="1"/>
</dbReference>
<evidence type="ECO:0000256" key="5">
    <source>
        <dbReference type="PROSITE-ProRule" id="PRU00176"/>
    </source>
</evidence>
<keyword evidence="2 5" id="KW-0694">RNA-binding</keyword>
<keyword evidence="9" id="KW-1185">Reference proteome</keyword>
<dbReference type="InterPro" id="IPR012677">
    <property type="entry name" value="Nucleotide-bd_a/b_plait_sf"/>
</dbReference>
<protein>
    <recommendedName>
        <fullName evidence="7">RRM domain-containing protein</fullName>
    </recommendedName>
</protein>
<dbReference type="GO" id="GO:0071004">
    <property type="term" value="C:U2-type prespliceosome"/>
    <property type="evidence" value="ECO:0007669"/>
    <property type="project" value="TreeGrafter"/>
</dbReference>
<dbReference type="SUPFAM" id="SSF54928">
    <property type="entry name" value="RNA-binding domain, RBD"/>
    <property type="match status" value="1"/>
</dbReference>
<feature type="compositionally biased region" description="Polar residues" evidence="6">
    <location>
        <begin position="232"/>
        <end position="255"/>
    </location>
</feature>
<accession>A0AAI9SW95</accession>
<evidence type="ECO:0000259" key="7">
    <source>
        <dbReference type="PROSITE" id="PS50102"/>
    </source>
</evidence>
<evidence type="ECO:0000313" key="8">
    <source>
        <dbReference type="EMBL" id="KAI3403705.2"/>
    </source>
</evidence>
<dbReference type="GO" id="GO:0030619">
    <property type="term" value="F:U1 snRNA binding"/>
    <property type="evidence" value="ECO:0007669"/>
    <property type="project" value="TreeGrafter"/>
</dbReference>
<dbReference type="AlphaFoldDB" id="A0AAI9SW95"/>
<sequence length="414" mass="47102">MSDDTEKYPPNIQRLFQPKPPFPYVDPLDYPPEKRRTISVTPVSDYKSIIEDYLQTELPSREARVHKPKLSKHLQNLKNAQLKRQAQKLSFDRQLKDWNDPELFEKHERGVMKDPYRTVFIARLEYSLTELEVTQHFQKYGIIESVKIIRDHQGNSRGYGFIVYEQSSDASTCVAETCRSGVKLKDRNVLVDIERSRLLKNWKPRRLGGGEGGRHYTREGKVASVAASGRRTNIANNARDQSQLYRSQIESSRNGSVDFYSRPSGGGGGGGSGAHQHYQSGTVPVNSSYQNQPRTKFWSSNNAYTNETLFSRRVDLQGSYSVQSKPSQPLPQQPVTSYASYQTVTPVAQAAPPQRTSIRDKYAKYSGSIDTKKEPTTADKYAKYASIGSNSTQQQQQQQQQQTTSRFVRSIRRD</sequence>
<dbReference type="InterPro" id="IPR051183">
    <property type="entry name" value="U1_U11-U12_snRNP_70-35kDa"/>
</dbReference>
<feature type="domain" description="RRM" evidence="7">
    <location>
        <begin position="117"/>
        <end position="196"/>
    </location>
</feature>
<proteinExistence type="predicted"/>
<comment type="caution">
    <text evidence="8">The sequence shown here is derived from an EMBL/GenBank/DDBJ whole genome shotgun (WGS) entry which is preliminary data.</text>
</comment>
<reference evidence="8" key="1">
    <citation type="journal article" date="2022" name="DNA Res.">
        <title>Genome analysis of five recently described species of the CUG-Ser clade uncovers Candida theae as a new hybrid lineage with pathogenic potential in the Candida parapsilosis species complex.</title>
        <authorList>
            <person name="Mixao V."/>
            <person name="Del Olmo V."/>
            <person name="Hegedusova E."/>
            <person name="Saus E."/>
            <person name="Pryszcz L."/>
            <person name="Cillingova A."/>
            <person name="Nosek J."/>
            <person name="Gabaldon T."/>
        </authorList>
    </citation>
    <scope>NUCLEOTIDE SEQUENCE</scope>
    <source>
        <strain evidence="8">CBS 10844</strain>
    </source>
</reference>
<dbReference type="RefSeq" id="XP_049179452.1">
    <property type="nucleotide sequence ID" value="XM_049324863.1"/>
</dbReference>
<name>A0AAI9SW95_9ASCO</name>
<dbReference type="Gene3D" id="3.30.70.330">
    <property type="match status" value="1"/>
</dbReference>
<feature type="compositionally biased region" description="Low complexity" evidence="6">
    <location>
        <begin position="392"/>
        <end position="404"/>
    </location>
</feature>
<dbReference type="PANTHER" id="PTHR13952:SF5">
    <property type="entry name" value="U1 SMALL NUCLEAR RIBONUCLEOPROTEIN 70 KDA"/>
    <property type="match status" value="1"/>
</dbReference>
<keyword evidence="4" id="KW-0687">Ribonucleoprotein</keyword>
<evidence type="ECO:0000256" key="4">
    <source>
        <dbReference type="ARBA" id="ARBA00023274"/>
    </source>
</evidence>
<dbReference type="EMBL" id="JAHUZD010000122">
    <property type="protein sequence ID" value="KAI3403705.2"/>
    <property type="molecule type" value="Genomic_DNA"/>
</dbReference>
<dbReference type="GO" id="GO:0003729">
    <property type="term" value="F:mRNA binding"/>
    <property type="evidence" value="ECO:0007669"/>
    <property type="project" value="TreeGrafter"/>
</dbReference>
<dbReference type="GO" id="GO:0000398">
    <property type="term" value="P:mRNA splicing, via spliceosome"/>
    <property type="evidence" value="ECO:0007669"/>
    <property type="project" value="TreeGrafter"/>
</dbReference>
<evidence type="ECO:0000256" key="6">
    <source>
        <dbReference type="SAM" id="MobiDB-lite"/>
    </source>
</evidence>
<evidence type="ECO:0000256" key="2">
    <source>
        <dbReference type="ARBA" id="ARBA00022884"/>
    </source>
</evidence>
<organism evidence="8 9">
    <name type="scientific">Candida oxycetoniae</name>
    <dbReference type="NCBI Taxonomy" id="497107"/>
    <lineage>
        <taxon>Eukaryota</taxon>
        <taxon>Fungi</taxon>
        <taxon>Dikarya</taxon>
        <taxon>Ascomycota</taxon>
        <taxon>Saccharomycotina</taxon>
        <taxon>Pichiomycetes</taxon>
        <taxon>Debaryomycetaceae</taxon>
        <taxon>Candida/Lodderomyces clade</taxon>
        <taxon>Candida</taxon>
    </lineage>
</organism>
<feature type="region of interest" description="Disordered" evidence="6">
    <location>
        <begin position="1"/>
        <end position="30"/>
    </location>
</feature>
<evidence type="ECO:0000256" key="1">
    <source>
        <dbReference type="ARBA" id="ARBA00004123"/>
    </source>
</evidence>
<dbReference type="GeneID" id="73381138"/>
<gene>
    <name evidence="8" type="ORF">KGF56_003523</name>
</gene>
<dbReference type="InterPro" id="IPR000504">
    <property type="entry name" value="RRM_dom"/>
</dbReference>
<comment type="subcellular location">
    <subcellularLocation>
        <location evidence="1">Nucleus</location>
    </subcellularLocation>
</comment>
<feature type="region of interest" description="Disordered" evidence="6">
    <location>
        <begin position="387"/>
        <end position="414"/>
    </location>
</feature>
<dbReference type="InterPro" id="IPR022023">
    <property type="entry name" value="U1snRNP70_N"/>
</dbReference>
<feature type="compositionally biased region" description="Polar residues" evidence="6">
    <location>
        <begin position="277"/>
        <end position="294"/>
    </location>
</feature>
<dbReference type="InterPro" id="IPR035979">
    <property type="entry name" value="RBD_domain_sf"/>
</dbReference>
<dbReference type="Pfam" id="PF00076">
    <property type="entry name" value="RRM_1"/>
    <property type="match status" value="1"/>
</dbReference>
<dbReference type="GO" id="GO:0005685">
    <property type="term" value="C:U1 snRNP"/>
    <property type="evidence" value="ECO:0007669"/>
    <property type="project" value="TreeGrafter"/>
</dbReference>
<dbReference type="SMART" id="SM00360">
    <property type="entry name" value="RRM"/>
    <property type="match status" value="1"/>
</dbReference>